<dbReference type="Proteomes" id="UP001610446">
    <property type="component" value="Unassembled WGS sequence"/>
</dbReference>
<dbReference type="InterPro" id="IPR053274">
    <property type="entry name" value="Fluconazole_resistance"/>
</dbReference>
<dbReference type="PANTHER" id="PTHR28065:SF1">
    <property type="entry name" value="DUF4050 DOMAIN-CONTAINING PROTEIN"/>
    <property type="match status" value="1"/>
</dbReference>
<protein>
    <recommendedName>
        <fullName evidence="2">Gag1-like clamp domain-containing protein</fullName>
    </recommendedName>
</protein>
<sequence length="471" mass="50360">MLPDPRDDAIREAKRYIRDVVRNDWSFEFSAKPGAPPPTYPANPEPTDVLEWRLREYDSSGSELEPQFSPIASPGLHDGGDASSGGVLSVSSADSRRTERRRKRRRQMEEEMSWNEGLKTWAERRDAWSGATSREKVREWEARRPGSDEVVDGGGAFGNTTAAGITGDATDTDAQSIPASATLRPIAVPATGESSNLAERTETALNITEKDDKTTLAPSQQIQAPSPDNNNLQGIETNAQASLVDTDPIDLPQRLSTSSAIPATSPPPSSTTPSSTSTQPASASPDPFHDPFIPVVPSLISTSNPIRASITPSMYPSIYSKVVLQGLTPTVPINLADMTNAMVQGWKADGQWPPKPQNIVLPNDAVVRPNHNSATKHPDTPAIPPSASSTAAGGASVDKERNPPSSPESKRKSGIASTVRKVLHFSGFHPHPFHRRNSSSQHHSHPEDLGPASGEGGIHAASPVAGEQPDK</sequence>
<feature type="region of interest" description="Disordered" evidence="1">
    <location>
        <begin position="249"/>
        <end position="290"/>
    </location>
</feature>
<dbReference type="EMBL" id="JBFXLU010000335">
    <property type="protein sequence ID" value="KAL2829355.1"/>
    <property type="molecule type" value="Genomic_DNA"/>
</dbReference>
<gene>
    <name evidence="3" type="ORF">BJY01DRAFT_227980</name>
</gene>
<feature type="compositionally biased region" description="Basic and acidic residues" evidence="1">
    <location>
        <begin position="126"/>
        <end position="147"/>
    </location>
</feature>
<feature type="compositionally biased region" description="Polar residues" evidence="1">
    <location>
        <begin position="192"/>
        <end position="206"/>
    </location>
</feature>
<feature type="compositionally biased region" description="Low complexity" evidence="1">
    <location>
        <begin position="271"/>
        <end position="285"/>
    </location>
</feature>
<feature type="region of interest" description="Disordered" evidence="1">
    <location>
        <begin position="126"/>
        <end position="234"/>
    </location>
</feature>
<proteinExistence type="predicted"/>
<dbReference type="Pfam" id="PF13259">
    <property type="entry name" value="clamp_Gag1-like"/>
    <property type="match status" value="1"/>
</dbReference>
<dbReference type="InterPro" id="IPR025124">
    <property type="entry name" value="Gag1-like_clamp"/>
</dbReference>
<dbReference type="PANTHER" id="PTHR28065">
    <property type="entry name" value="FREQUENIN"/>
    <property type="match status" value="1"/>
</dbReference>
<organism evidence="3 4">
    <name type="scientific">Aspergillus pseudoustus</name>
    <dbReference type="NCBI Taxonomy" id="1810923"/>
    <lineage>
        <taxon>Eukaryota</taxon>
        <taxon>Fungi</taxon>
        <taxon>Dikarya</taxon>
        <taxon>Ascomycota</taxon>
        <taxon>Pezizomycotina</taxon>
        <taxon>Eurotiomycetes</taxon>
        <taxon>Eurotiomycetidae</taxon>
        <taxon>Eurotiales</taxon>
        <taxon>Aspergillaceae</taxon>
        <taxon>Aspergillus</taxon>
        <taxon>Aspergillus subgen. Nidulantes</taxon>
    </lineage>
</organism>
<feature type="compositionally biased region" description="Pro residues" evidence="1">
    <location>
        <begin position="34"/>
        <end position="44"/>
    </location>
</feature>
<feature type="compositionally biased region" description="Low complexity" evidence="1">
    <location>
        <begin position="158"/>
        <end position="174"/>
    </location>
</feature>
<feature type="compositionally biased region" description="Low complexity" evidence="1">
    <location>
        <begin position="385"/>
        <end position="396"/>
    </location>
</feature>
<feature type="region of interest" description="Disordered" evidence="1">
    <location>
        <begin position="29"/>
        <end position="114"/>
    </location>
</feature>
<evidence type="ECO:0000313" key="3">
    <source>
        <dbReference type="EMBL" id="KAL2829355.1"/>
    </source>
</evidence>
<feature type="compositionally biased region" description="Polar residues" evidence="1">
    <location>
        <begin position="216"/>
        <end position="234"/>
    </location>
</feature>
<evidence type="ECO:0000313" key="4">
    <source>
        <dbReference type="Proteomes" id="UP001610446"/>
    </source>
</evidence>
<feature type="compositionally biased region" description="Low complexity" evidence="1">
    <location>
        <begin position="84"/>
        <end position="93"/>
    </location>
</feature>
<evidence type="ECO:0000259" key="2">
    <source>
        <dbReference type="Pfam" id="PF13259"/>
    </source>
</evidence>
<evidence type="ECO:0000256" key="1">
    <source>
        <dbReference type="SAM" id="MobiDB-lite"/>
    </source>
</evidence>
<name>A0ABR4INM6_9EURO</name>
<feature type="region of interest" description="Disordered" evidence="1">
    <location>
        <begin position="368"/>
        <end position="471"/>
    </location>
</feature>
<keyword evidence="4" id="KW-1185">Reference proteome</keyword>
<reference evidence="3 4" key="1">
    <citation type="submission" date="2024-07" db="EMBL/GenBank/DDBJ databases">
        <title>Section-level genome sequencing and comparative genomics of Aspergillus sections Usti and Cavernicolus.</title>
        <authorList>
            <consortium name="Lawrence Berkeley National Laboratory"/>
            <person name="Nybo J.L."/>
            <person name="Vesth T.C."/>
            <person name="Theobald S."/>
            <person name="Frisvad J.C."/>
            <person name="Larsen T.O."/>
            <person name="Kjaerboelling I."/>
            <person name="Rothschild-Mancinelli K."/>
            <person name="Lyhne E.K."/>
            <person name="Kogle M.E."/>
            <person name="Barry K."/>
            <person name="Clum A."/>
            <person name="Na H."/>
            <person name="Ledsgaard L."/>
            <person name="Lin J."/>
            <person name="Lipzen A."/>
            <person name="Kuo A."/>
            <person name="Riley R."/>
            <person name="Mondo S."/>
            <person name="Labutti K."/>
            <person name="Haridas S."/>
            <person name="Pangalinan J."/>
            <person name="Salamov A.A."/>
            <person name="Simmons B.A."/>
            <person name="Magnuson J.K."/>
            <person name="Chen J."/>
            <person name="Drula E."/>
            <person name="Henrissat B."/>
            <person name="Wiebenga A."/>
            <person name="Lubbers R.J."/>
            <person name="Gomes A.C."/>
            <person name="Makela M.R."/>
            <person name="Stajich J."/>
            <person name="Grigoriev I.V."/>
            <person name="Mortensen U.H."/>
            <person name="De Vries R.P."/>
            <person name="Baker S.E."/>
            <person name="Andersen M.R."/>
        </authorList>
    </citation>
    <scope>NUCLEOTIDE SEQUENCE [LARGE SCALE GENOMIC DNA]</scope>
    <source>
        <strain evidence="3 4">CBS 123904</strain>
    </source>
</reference>
<accession>A0ABR4INM6</accession>
<feature type="domain" description="Gag1-like clamp" evidence="2">
    <location>
        <begin position="89"/>
        <end position="353"/>
    </location>
</feature>
<comment type="caution">
    <text evidence="3">The sequence shown here is derived from an EMBL/GenBank/DDBJ whole genome shotgun (WGS) entry which is preliminary data.</text>
</comment>